<evidence type="ECO:0000256" key="3">
    <source>
        <dbReference type="ARBA" id="ARBA00023125"/>
    </source>
</evidence>
<organism evidence="9 10">
    <name type="scientific">Bursaphelenchus okinawaensis</name>
    <dbReference type="NCBI Taxonomy" id="465554"/>
    <lineage>
        <taxon>Eukaryota</taxon>
        <taxon>Metazoa</taxon>
        <taxon>Ecdysozoa</taxon>
        <taxon>Nematoda</taxon>
        <taxon>Chromadorea</taxon>
        <taxon>Rhabditida</taxon>
        <taxon>Tylenchina</taxon>
        <taxon>Tylenchomorpha</taxon>
        <taxon>Aphelenchoidea</taxon>
        <taxon>Aphelenchoididae</taxon>
        <taxon>Bursaphelenchus</taxon>
    </lineage>
</organism>
<reference evidence="9" key="1">
    <citation type="submission" date="2020-09" db="EMBL/GenBank/DDBJ databases">
        <authorList>
            <person name="Kikuchi T."/>
        </authorList>
    </citation>
    <scope>NUCLEOTIDE SEQUENCE</scope>
    <source>
        <strain evidence="9">SH1</strain>
    </source>
</reference>
<dbReference type="PROSITE" id="PS50039">
    <property type="entry name" value="FORK_HEAD_3"/>
    <property type="match status" value="1"/>
</dbReference>
<comment type="caution">
    <text evidence="9">The sequence shown here is derived from an EMBL/GenBank/DDBJ whole genome shotgun (WGS) entry which is preliminary data.</text>
</comment>
<keyword evidence="1" id="KW-0217">Developmental protein</keyword>
<dbReference type="InterPro" id="IPR036390">
    <property type="entry name" value="WH_DNA-bd_sf"/>
</dbReference>
<protein>
    <recommendedName>
        <fullName evidence="8">Fork-head domain-containing protein</fullName>
    </recommendedName>
</protein>
<dbReference type="SMART" id="SM00339">
    <property type="entry name" value="FH"/>
    <property type="match status" value="1"/>
</dbReference>
<keyword evidence="10" id="KW-1185">Reference proteome</keyword>
<dbReference type="InterPro" id="IPR036388">
    <property type="entry name" value="WH-like_DNA-bd_sf"/>
</dbReference>
<dbReference type="EMBL" id="CAJFCW020000004">
    <property type="protein sequence ID" value="CAG9115316.1"/>
    <property type="molecule type" value="Genomic_DNA"/>
</dbReference>
<sequence length="1008" mass="112635">MARSCSRYEYEDEKDQDDHVMPSYQSDSLSRERFMEQQNNRETDWMTSLGLTSVSRANTVRQTKTQTLSAISKGSSTNKFSIMIRYEYEDEEDQHDHVMPSCQSDSLSREPFVEQQNNRETDWMTSLGLTSDFVTGESIQLDQYHSDTLGFGDSDFSALGAYVGDCEPSYAQPMNSTLNGMEDSKDWYISSFDARSTSQEMEESQDLTNLELECQRYEMDTQEMDSQDFLTYESTRYETNNYEMQQNVYEEKENMPIEKPKRKIKQPSQRRPIDQFQPVSGYKKPYFSYSCLIGLALKNSPNGRLNVADIYRFLCEHFPFFREAPTGWKNSVRHNLSLNKCFKKVEIPPSPRGGRKSCLWELQDQREEKMEQELAKWKERCLPTIEYAMARPQLLDDIIAGKVGMPPPDRVFPDPECDPRTIVQPVYVDEHGIEYQQNPRAPITGKRLIVTQSELPSTINCQPVNQRPSATMHGDIADYDPTFDLTGRRYDDLGLGSVTPPLNSQEQPGPSNWRPNSAASSHGFPVQYIDDNSNQGYYVASESGSNQGYQMTNQAYHMDYATGVTMNLASGVNSEFRSEPESNSNTSPRSELPDVKDEESEALVYTTLEPVKKEETQGEEAKEPKKEIKEETVKEEVQQTEVDEAPREESPILTALRPISGLTESTGQAGNQGQAGGQVQVTTQIGQTSSPAPNSHGPVQQIIREIRPIQQIIRQIQPARGCELPPRDGQAGPRYVQQVRQGQQGQRRQVRRVSHQQVRNREIQREIRHVQGNTRQVHREGRQNHRPIHVYNTQPTYLHENQQPYHQVVYRAIDPPSTHQRAARTLESLLNRKKQATSHPLNQSSGDENEPPTGPSGTHSATFAGTTSFNGAGLSGTTLAPFSASTGGSLQRSAISTAPFSASTGAINSTTSAGTVDSQSTSFAASNGAIGTLLNSSGPNGSHAYQNGTTVLNGAPGTAVHMTKIRITRGANGANQTQYLVRRCPALAARAPVARPVLSSLPGKYNSP</sequence>
<dbReference type="InterPro" id="IPR030456">
    <property type="entry name" value="TF_fork_head_CS_2"/>
</dbReference>
<evidence type="ECO:0000313" key="9">
    <source>
        <dbReference type="EMBL" id="CAD5221685.1"/>
    </source>
</evidence>
<dbReference type="PANTHER" id="PTHR46721:SF3">
    <property type="entry name" value="FORKHEAD BOX N1"/>
    <property type="match status" value="1"/>
</dbReference>
<comment type="subcellular location">
    <subcellularLocation>
        <location evidence="6">Nucleus</location>
    </subcellularLocation>
</comment>
<dbReference type="Proteomes" id="UP000614601">
    <property type="component" value="Unassembled WGS sequence"/>
</dbReference>
<dbReference type="Proteomes" id="UP000783686">
    <property type="component" value="Unassembled WGS sequence"/>
</dbReference>
<keyword evidence="2" id="KW-0805">Transcription regulation</keyword>
<proteinExistence type="predicted"/>
<feature type="compositionally biased region" description="Polar residues" evidence="7">
    <location>
        <begin position="573"/>
        <end position="589"/>
    </location>
</feature>
<dbReference type="OrthoDB" id="10070006at2759"/>
<dbReference type="EMBL" id="CAJFDH010000004">
    <property type="protein sequence ID" value="CAD5221685.1"/>
    <property type="molecule type" value="Genomic_DNA"/>
</dbReference>
<evidence type="ECO:0000256" key="4">
    <source>
        <dbReference type="ARBA" id="ARBA00023163"/>
    </source>
</evidence>
<evidence type="ECO:0000256" key="7">
    <source>
        <dbReference type="SAM" id="MobiDB-lite"/>
    </source>
</evidence>
<feature type="region of interest" description="Disordered" evidence="7">
    <location>
        <begin position="740"/>
        <end position="760"/>
    </location>
</feature>
<dbReference type="AlphaFoldDB" id="A0A811L1S4"/>
<feature type="compositionally biased region" description="Polar residues" evidence="7">
    <location>
        <begin position="855"/>
        <end position="869"/>
    </location>
</feature>
<keyword evidence="3 6" id="KW-0238">DNA-binding</keyword>
<dbReference type="InterPro" id="IPR001766">
    <property type="entry name" value="Fork_head_dom"/>
</dbReference>
<dbReference type="GO" id="GO:0000981">
    <property type="term" value="F:DNA-binding transcription factor activity, RNA polymerase II-specific"/>
    <property type="evidence" value="ECO:0007669"/>
    <property type="project" value="TreeGrafter"/>
</dbReference>
<keyword evidence="5 6" id="KW-0539">Nucleus</keyword>
<gene>
    <name evidence="9" type="ORF">BOKJ2_LOCUS9568</name>
</gene>
<feature type="compositionally biased region" description="Polar residues" evidence="7">
    <location>
        <begin position="837"/>
        <end position="846"/>
    </location>
</feature>
<evidence type="ECO:0000256" key="1">
    <source>
        <dbReference type="ARBA" id="ARBA00022473"/>
    </source>
</evidence>
<dbReference type="PROSITE" id="PS00658">
    <property type="entry name" value="FORK_HEAD_2"/>
    <property type="match status" value="1"/>
</dbReference>
<evidence type="ECO:0000256" key="5">
    <source>
        <dbReference type="ARBA" id="ARBA00023242"/>
    </source>
</evidence>
<evidence type="ECO:0000313" key="10">
    <source>
        <dbReference type="Proteomes" id="UP000614601"/>
    </source>
</evidence>
<accession>A0A811L1S4</accession>
<dbReference type="SUPFAM" id="SSF46785">
    <property type="entry name" value="Winged helix' DNA-binding domain"/>
    <property type="match status" value="1"/>
</dbReference>
<feature type="compositionally biased region" description="Polar residues" evidence="7">
    <location>
        <begin position="500"/>
        <end position="520"/>
    </location>
</feature>
<dbReference type="Gene3D" id="1.10.10.10">
    <property type="entry name" value="Winged helix-like DNA-binding domain superfamily/Winged helix DNA-binding domain"/>
    <property type="match status" value="1"/>
</dbReference>
<dbReference type="InterPro" id="IPR049624">
    <property type="entry name" value="FOXN1_4"/>
</dbReference>
<feature type="region of interest" description="Disordered" evidence="7">
    <location>
        <begin position="573"/>
        <end position="648"/>
    </location>
</feature>
<dbReference type="PRINTS" id="PR00053">
    <property type="entry name" value="FORKHEAD"/>
</dbReference>
<feature type="region of interest" description="Disordered" evidence="7">
    <location>
        <begin position="491"/>
        <end position="528"/>
    </location>
</feature>
<name>A0A811L1S4_9BILA</name>
<evidence type="ECO:0000259" key="8">
    <source>
        <dbReference type="PROSITE" id="PS50039"/>
    </source>
</evidence>
<feature type="compositionally biased region" description="Basic and acidic residues" evidence="7">
    <location>
        <begin position="610"/>
        <end position="637"/>
    </location>
</feature>
<evidence type="ECO:0000256" key="6">
    <source>
        <dbReference type="PROSITE-ProRule" id="PRU00089"/>
    </source>
</evidence>
<feature type="region of interest" description="Disordered" evidence="7">
    <location>
        <begin position="834"/>
        <end position="869"/>
    </location>
</feature>
<keyword evidence="4" id="KW-0804">Transcription</keyword>
<dbReference type="PANTHER" id="PTHR46721">
    <property type="entry name" value="FORKHEAD BOX PROTEIN N1"/>
    <property type="match status" value="1"/>
</dbReference>
<feature type="region of interest" description="Disordered" evidence="7">
    <location>
        <begin position="1"/>
        <end position="36"/>
    </location>
</feature>
<feature type="DNA-binding region" description="Fork-head" evidence="6">
    <location>
        <begin position="284"/>
        <end position="381"/>
    </location>
</feature>
<feature type="domain" description="Fork-head" evidence="8">
    <location>
        <begin position="284"/>
        <end position="381"/>
    </location>
</feature>
<dbReference type="Pfam" id="PF00250">
    <property type="entry name" value="Forkhead"/>
    <property type="match status" value="1"/>
</dbReference>
<dbReference type="GO" id="GO:0000976">
    <property type="term" value="F:transcription cis-regulatory region binding"/>
    <property type="evidence" value="ECO:0007669"/>
    <property type="project" value="TreeGrafter"/>
</dbReference>
<dbReference type="GO" id="GO:0005634">
    <property type="term" value="C:nucleus"/>
    <property type="evidence" value="ECO:0007669"/>
    <property type="project" value="UniProtKB-SubCell"/>
</dbReference>
<evidence type="ECO:0000256" key="2">
    <source>
        <dbReference type="ARBA" id="ARBA00023015"/>
    </source>
</evidence>